<dbReference type="SUPFAM" id="SSF55174">
    <property type="entry name" value="Alpha-L RNA-binding motif"/>
    <property type="match status" value="1"/>
</dbReference>
<dbReference type="NCBIfam" id="TIGR02988">
    <property type="entry name" value="YaaA_near_RecF"/>
    <property type="match status" value="1"/>
</dbReference>
<evidence type="ECO:0000313" key="2">
    <source>
        <dbReference type="EMBL" id="AEO05025.1"/>
    </source>
</evidence>
<protein>
    <submittedName>
        <fullName evidence="2">Uncharacterized protein</fullName>
    </submittedName>
</protein>
<sequence>MYYWQNFSKIEGSDKKRLGVKFLAETVKINSEFVTLGQLLQMIDVVSTGGMAKAYLSENTIYINGEQDNRRGKKLRNGDVILVPGVGKVKIEQGK</sequence>
<organism evidence="2 3">
    <name type="scientific">Listeria monocytogenes serotype 1/2a (strain 10403S)</name>
    <dbReference type="NCBI Taxonomy" id="393133"/>
    <lineage>
        <taxon>Bacteria</taxon>
        <taxon>Bacillati</taxon>
        <taxon>Bacillota</taxon>
        <taxon>Bacilli</taxon>
        <taxon>Bacillales</taxon>
        <taxon>Listeriaceae</taxon>
        <taxon>Listeria</taxon>
    </lineage>
</organism>
<gene>
    <name evidence="2" type="ordered locus">LMRG_02432</name>
</gene>
<dbReference type="Proteomes" id="UP000001288">
    <property type="component" value="Chromosome"/>
</dbReference>
<dbReference type="InterPro" id="IPR014330">
    <property type="entry name" value="RNA-bd_S4-rel_YaaA"/>
</dbReference>
<accession>A0A0H3GGM1</accession>
<dbReference type="EMBL" id="CP002002">
    <property type="protein sequence ID" value="AEO05025.1"/>
    <property type="molecule type" value="Genomic_DNA"/>
</dbReference>
<dbReference type="InterPro" id="IPR036986">
    <property type="entry name" value="S4_RNA-bd_sf"/>
</dbReference>
<keyword evidence="1" id="KW-0694">RNA-binding</keyword>
<proteinExistence type="predicted"/>
<dbReference type="Gene3D" id="3.10.290.10">
    <property type="entry name" value="RNA-binding S4 domain"/>
    <property type="match status" value="1"/>
</dbReference>
<name>A0A0H3GGM1_LISM4</name>
<dbReference type="AlphaFoldDB" id="A0A0H3GGM1"/>
<evidence type="ECO:0000313" key="3">
    <source>
        <dbReference type="Proteomes" id="UP000001288"/>
    </source>
</evidence>
<dbReference type="Pfam" id="PF13275">
    <property type="entry name" value="S4_2"/>
    <property type="match status" value="1"/>
</dbReference>
<evidence type="ECO:0000256" key="1">
    <source>
        <dbReference type="PROSITE-ProRule" id="PRU00182"/>
    </source>
</evidence>
<dbReference type="PROSITE" id="PS50889">
    <property type="entry name" value="S4"/>
    <property type="match status" value="1"/>
</dbReference>
<dbReference type="KEGG" id="lmt:LMRG_02432"/>
<dbReference type="GO" id="GO:0003723">
    <property type="term" value="F:RNA binding"/>
    <property type="evidence" value="ECO:0007669"/>
    <property type="project" value="UniProtKB-KW"/>
</dbReference>
<reference evidence="3" key="1">
    <citation type="submission" date="2010-04" db="EMBL/GenBank/DDBJ databases">
        <title>The genome sequence of Listeria monocytogenes strain 10403S.</title>
        <authorList>
            <consortium name="The Broad Institute Genome Sequencing Platform"/>
            <consortium name="The Broad Institute Genome Sequencing Center for Infectious Disease."/>
            <person name="Borowsky M."/>
            <person name="Borodovsky M."/>
            <person name="Young S.K."/>
            <person name="Zeng Q."/>
            <person name="Koehrsen M."/>
            <person name="Fitzgerald M."/>
            <person name="Wiedmann M."/>
            <person name="Swaminathan B."/>
            <person name="Lauer P."/>
            <person name="Portnoy D."/>
            <person name="Cossart P."/>
            <person name="Buchrieser C."/>
            <person name="Higgins D."/>
            <person name="Abouelleil A."/>
            <person name="Alvarado L."/>
            <person name="Arachchi H.M."/>
            <person name="Berlin A."/>
            <person name="Borenstein D."/>
            <person name="Brown A."/>
            <person name="Chapman S.B."/>
            <person name="Chen Z."/>
            <person name="Dunbar C.D."/>
            <person name="Engels R."/>
            <person name="Freedman E."/>
            <person name="Gearin G."/>
            <person name="Gellesch M."/>
            <person name="Goldberg J."/>
            <person name="Griggs A."/>
            <person name="Gujja S."/>
            <person name="Heilman E."/>
            <person name="Heiman D."/>
            <person name="Howarth C."/>
            <person name="Jen D."/>
            <person name="Larson L."/>
            <person name="Lui A."/>
            <person name="MacDonald J."/>
            <person name="Mehta T."/>
            <person name="Montmayeur A."/>
            <person name="Neiman D."/>
            <person name="Park D."/>
            <person name="Pearson M."/>
            <person name="Priest M."/>
            <person name="Richards J."/>
            <person name="Roberts A."/>
            <person name="Saif S."/>
            <person name="Shea T."/>
            <person name="Shenoy N."/>
            <person name="Sisk P."/>
            <person name="Stolte C."/>
            <person name="Sykes S."/>
            <person name="Walk T."/>
            <person name="White J."/>
            <person name="Yandava C."/>
            <person name="Haas B."/>
            <person name="Nusbaum C."/>
            <person name="Birren B."/>
        </authorList>
    </citation>
    <scope>NUCLEOTIDE SEQUENCE [LARGE SCALE GENOMIC DNA]</scope>
    <source>
        <strain evidence="3">10403S</strain>
    </source>
</reference>
<dbReference type="HOGENOM" id="CLU_127162_2_0_9"/>